<dbReference type="WBParaSite" id="ALUE_0000942801-mRNA-1">
    <property type="protein sequence ID" value="ALUE_0000942801-mRNA-1"/>
    <property type="gene ID" value="ALUE_0000942801"/>
</dbReference>
<accession>A0A0M3I040</accession>
<protein>
    <submittedName>
        <fullName evidence="2">Uncharacterized protein</fullName>
    </submittedName>
</protein>
<evidence type="ECO:0000313" key="1">
    <source>
        <dbReference type="Proteomes" id="UP000036681"/>
    </source>
</evidence>
<keyword evidence="1" id="KW-1185">Reference proteome</keyword>
<dbReference type="Proteomes" id="UP000036681">
    <property type="component" value="Unplaced"/>
</dbReference>
<organism evidence="1 2">
    <name type="scientific">Ascaris lumbricoides</name>
    <name type="common">Giant roundworm</name>
    <dbReference type="NCBI Taxonomy" id="6252"/>
    <lineage>
        <taxon>Eukaryota</taxon>
        <taxon>Metazoa</taxon>
        <taxon>Ecdysozoa</taxon>
        <taxon>Nematoda</taxon>
        <taxon>Chromadorea</taxon>
        <taxon>Rhabditida</taxon>
        <taxon>Spirurina</taxon>
        <taxon>Ascaridomorpha</taxon>
        <taxon>Ascaridoidea</taxon>
        <taxon>Ascarididae</taxon>
        <taxon>Ascaris</taxon>
    </lineage>
</organism>
<dbReference type="AlphaFoldDB" id="A0A0M3I040"/>
<proteinExistence type="predicted"/>
<sequence>MQLCDWLRIDADVVLAFFEAAIRCDRLFESTLYVFGQEAGAGVDARATPSCTVFVSLAGCEGCWSGGPLYTAPHSPPSTSASSGFTVQHELLKHDMLLLDFSLHP</sequence>
<reference evidence="2" key="1">
    <citation type="submission" date="2017-02" db="UniProtKB">
        <authorList>
            <consortium name="WormBaseParasite"/>
        </authorList>
    </citation>
    <scope>IDENTIFICATION</scope>
</reference>
<evidence type="ECO:0000313" key="2">
    <source>
        <dbReference type="WBParaSite" id="ALUE_0000942801-mRNA-1"/>
    </source>
</evidence>
<name>A0A0M3I040_ASCLU</name>